<name>A0ABW4TZG1_9SPHN</name>
<accession>A0ABW4TZG1</accession>
<dbReference type="Proteomes" id="UP001597400">
    <property type="component" value="Unassembled WGS sequence"/>
</dbReference>
<feature type="transmembrane region" description="Helical" evidence="1">
    <location>
        <begin position="43"/>
        <end position="62"/>
    </location>
</feature>
<dbReference type="EMBL" id="JBHUGS010000002">
    <property type="protein sequence ID" value="MFD1950663.1"/>
    <property type="molecule type" value="Genomic_DNA"/>
</dbReference>
<evidence type="ECO:0008006" key="4">
    <source>
        <dbReference type="Google" id="ProtNLM"/>
    </source>
</evidence>
<keyword evidence="3" id="KW-1185">Reference proteome</keyword>
<organism evidence="2 3">
    <name type="scientific">Sphingomonas arantia</name>
    <dbReference type="NCBI Taxonomy" id="1460676"/>
    <lineage>
        <taxon>Bacteria</taxon>
        <taxon>Pseudomonadati</taxon>
        <taxon>Pseudomonadota</taxon>
        <taxon>Alphaproteobacteria</taxon>
        <taxon>Sphingomonadales</taxon>
        <taxon>Sphingomonadaceae</taxon>
        <taxon>Sphingomonas</taxon>
    </lineage>
</organism>
<dbReference type="RefSeq" id="WP_380928855.1">
    <property type="nucleotide sequence ID" value="NZ_JBHUGS010000002.1"/>
</dbReference>
<evidence type="ECO:0000313" key="2">
    <source>
        <dbReference type="EMBL" id="MFD1950663.1"/>
    </source>
</evidence>
<reference evidence="3" key="1">
    <citation type="journal article" date="2019" name="Int. J. Syst. Evol. Microbiol.">
        <title>The Global Catalogue of Microorganisms (GCM) 10K type strain sequencing project: providing services to taxonomists for standard genome sequencing and annotation.</title>
        <authorList>
            <consortium name="The Broad Institute Genomics Platform"/>
            <consortium name="The Broad Institute Genome Sequencing Center for Infectious Disease"/>
            <person name="Wu L."/>
            <person name="Ma J."/>
        </authorList>
    </citation>
    <scope>NUCLEOTIDE SEQUENCE [LARGE SCALE GENOMIC DNA]</scope>
    <source>
        <strain evidence="3">CGMCC 1.12702</strain>
    </source>
</reference>
<comment type="caution">
    <text evidence="2">The sequence shown here is derived from an EMBL/GenBank/DDBJ whole genome shotgun (WGS) entry which is preliminary data.</text>
</comment>
<evidence type="ECO:0000256" key="1">
    <source>
        <dbReference type="SAM" id="Phobius"/>
    </source>
</evidence>
<gene>
    <name evidence="2" type="ORF">ACFSGX_07775</name>
</gene>
<keyword evidence="1" id="KW-0472">Membrane</keyword>
<proteinExistence type="predicted"/>
<sequence>MQFLRTLFWVVLAVIAVIFATKNWTTAQVNLWGGIVADVKLPVLLLLAYLVGVVPPTILYHASRWRLRRRLDSAERTIAELRPAAATPAATREPLFPDPVDVAMPTAYSPPPPAPPLIPGSPA</sequence>
<protein>
    <recommendedName>
        <fullName evidence="4">DUF1049 domain-containing protein</fullName>
    </recommendedName>
</protein>
<keyword evidence="1" id="KW-1133">Transmembrane helix</keyword>
<keyword evidence="1" id="KW-0812">Transmembrane</keyword>
<evidence type="ECO:0000313" key="3">
    <source>
        <dbReference type="Proteomes" id="UP001597400"/>
    </source>
</evidence>